<keyword evidence="4" id="KW-1185">Reference proteome</keyword>
<keyword evidence="2" id="KW-0732">Signal</keyword>
<dbReference type="InterPro" id="IPR051200">
    <property type="entry name" value="Host-pathogen_enzymatic-act"/>
</dbReference>
<protein>
    <recommendedName>
        <fullName evidence="5">SMP-30/gluconolactonase/LRE family protein</fullName>
    </recommendedName>
</protein>
<sequence length="342" mass="36384">MVAKLSSLVVSLVLATTACSSGSDEPKAASSPEPVPSPTSTYSKLPSHVQPASWVATDLEEADVFAGKDSILVGSDTSVVSVDPERERLRWRRDVPAYDAVDAFGSVWVSDGEGGVVHRLDRATGKITAKVTIEDYPIGLAATTDEVWVAEHHGGTVARIDPKTEKVAGRVKVGTPGNGGPMRVLAHDDRLYVDMFDDNRIAEVDPTSATVVRTFAMPKPFVACGPMRVVDDALWVTGCLEVERVARIDLASGKVTVSDDLGGWAGGFLARGRTLWLSGKHTPPDFTRSGGFFVAVDPAGRKVASVPTDTTGYSSVEAFGSWWLTTKGGVARYDPADLEEHS</sequence>
<dbReference type="PANTHER" id="PTHR47197:SF3">
    <property type="entry name" value="DIHYDRO-HEME D1 DEHYDROGENASE"/>
    <property type="match status" value="1"/>
</dbReference>
<dbReference type="InterPro" id="IPR015943">
    <property type="entry name" value="WD40/YVTN_repeat-like_dom_sf"/>
</dbReference>
<organism evidence="3 4">
    <name type="scientific">Aeromicrobium terrae</name>
    <dbReference type="NCBI Taxonomy" id="2498846"/>
    <lineage>
        <taxon>Bacteria</taxon>
        <taxon>Bacillati</taxon>
        <taxon>Actinomycetota</taxon>
        <taxon>Actinomycetes</taxon>
        <taxon>Propionibacteriales</taxon>
        <taxon>Nocardioidaceae</taxon>
        <taxon>Aeromicrobium</taxon>
    </lineage>
</organism>
<dbReference type="Gene3D" id="2.130.10.10">
    <property type="entry name" value="YVTN repeat-like/Quinoprotein amine dehydrogenase"/>
    <property type="match status" value="1"/>
</dbReference>
<evidence type="ECO:0008006" key="5">
    <source>
        <dbReference type="Google" id="ProtNLM"/>
    </source>
</evidence>
<evidence type="ECO:0000256" key="2">
    <source>
        <dbReference type="SAM" id="SignalP"/>
    </source>
</evidence>
<accession>A0A5C8NFX4</accession>
<dbReference type="RefSeq" id="WP_147687381.1">
    <property type="nucleotide sequence ID" value="NZ_VDUX01000007.1"/>
</dbReference>
<evidence type="ECO:0000256" key="1">
    <source>
        <dbReference type="SAM" id="MobiDB-lite"/>
    </source>
</evidence>
<dbReference type="InterPro" id="IPR011045">
    <property type="entry name" value="N2O_reductase_N"/>
</dbReference>
<dbReference type="PROSITE" id="PS51257">
    <property type="entry name" value="PROKAR_LIPOPROTEIN"/>
    <property type="match status" value="1"/>
</dbReference>
<dbReference type="Proteomes" id="UP000321571">
    <property type="component" value="Unassembled WGS sequence"/>
</dbReference>
<feature type="compositionally biased region" description="Low complexity" evidence="1">
    <location>
        <begin position="28"/>
        <end position="43"/>
    </location>
</feature>
<proteinExistence type="predicted"/>
<dbReference type="PANTHER" id="PTHR47197">
    <property type="entry name" value="PROTEIN NIRF"/>
    <property type="match status" value="1"/>
</dbReference>
<dbReference type="EMBL" id="VDUX01000007">
    <property type="protein sequence ID" value="TXL57448.1"/>
    <property type="molecule type" value="Genomic_DNA"/>
</dbReference>
<dbReference type="AlphaFoldDB" id="A0A5C8NFX4"/>
<comment type="caution">
    <text evidence="3">The sequence shown here is derived from an EMBL/GenBank/DDBJ whole genome shotgun (WGS) entry which is preliminary data.</text>
</comment>
<reference evidence="3 4" key="1">
    <citation type="submission" date="2019-06" db="EMBL/GenBank/DDBJ databases">
        <title>Aeromicrobium sp. nov., isolated from a maize field.</title>
        <authorList>
            <person name="Lin S.-Y."/>
            <person name="Tsai C.-F."/>
            <person name="Young C.-C."/>
        </authorList>
    </citation>
    <scope>NUCLEOTIDE SEQUENCE [LARGE SCALE GENOMIC DNA]</scope>
    <source>
        <strain evidence="3 4">CC-CFT486</strain>
    </source>
</reference>
<name>A0A5C8NFX4_9ACTN</name>
<dbReference type="SUPFAM" id="SSF50974">
    <property type="entry name" value="Nitrous oxide reductase, N-terminal domain"/>
    <property type="match status" value="1"/>
</dbReference>
<feature type="region of interest" description="Disordered" evidence="1">
    <location>
        <begin position="20"/>
        <end position="46"/>
    </location>
</feature>
<feature type="chain" id="PRO_5039430750" description="SMP-30/gluconolactonase/LRE family protein" evidence="2">
    <location>
        <begin position="21"/>
        <end position="342"/>
    </location>
</feature>
<evidence type="ECO:0000313" key="3">
    <source>
        <dbReference type="EMBL" id="TXL57448.1"/>
    </source>
</evidence>
<gene>
    <name evidence="3" type="ORF">FHP06_13805</name>
</gene>
<dbReference type="OrthoDB" id="143323at2"/>
<feature type="signal peptide" evidence="2">
    <location>
        <begin position="1"/>
        <end position="20"/>
    </location>
</feature>
<evidence type="ECO:0000313" key="4">
    <source>
        <dbReference type="Proteomes" id="UP000321571"/>
    </source>
</evidence>